<reference evidence="1" key="1">
    <citation type="journal article" date="2020" name="Stud. Mycol.">
        <title>101 Dothideomycetes genomes: a test case for predicting lifestyles and emergence of pathogens.</title>
        <authorList>
            <person name="Haridas S."/>
            <person name="Albert R."/>
            <person name="Binder M."/>
            <person name="Bloem J."/>
            <person name="Labutti K."/>
            <person name="Salamov A."/>
            <person name="Andreopoulos B."/>
            <person name="Baker S."/>
            <person name="Barry K."/>
            <person name="Bills G."/>
            <person name="Bluhm B."/>
            <person name="Cannon C."/>
            <person name="Castanera R."/>
            <person name="Culley D."/>
            <person name="Daum C."/>
            <person name="Ezra D."/>
            <person name="Gonzalez J."/>
            <person name="Henrissat B."/>
            <person name="Kuo A."/>
            <person name="Liang C."/>
            <person name="Lipzen A."/>
            <person name="Lutzoni F."/>
            <person name="Magnuson J."/>
            <person name="Mondo S."/>
            <person name="Nolan M."/>
            <person name="Ohm R."/>
            <person name="Pangilinan J."/>
            <person name="Park H.-J."/>
            <person name="Ramirez L."/>
            <person name="Alfaro M."/>
            <person name="Sun H."/>
            <person name="Tritt A."/>
            <person name="Yoshinaga Y."/>
            <person name="Zwiers L.-H."/>
            <person name="Turgeon B."/>
            <person name="Goodwin S."/>
            <person name="Spatafora J."/>
            <person name="Crous P."/>
            <person name="Grigoriev I."/>
        </authorList>
    </citation>
    <scope>NUCLEOTIDE SEQUENCE</scope>
    <source>
        <strain evidence="1">CBS 627.86</strain>
    </source>
</reference>
<accession>A0A6A5YS95</accession>
<proteinExistence type="predicted"/>
<keyword evidence="2" id="KW-1185">Reference proteome</keyword>
<name>A0A6A5YS95_9PLEO</name>
<dbReference type="EMBL" id="ML977340">
    <property type="protein sequence ID" value="KAF2109870.1"/>
    <property type="molecule type" value="Genomic_DNA"/>
</dbReference>
<organism evidence="1 2">
    <name type="scientific">Lophiotrema nucula</name>
    <dbReference type="NCBI Taxonomy" id="690887"/>
    <lineage>
        <taxon>Eukaryota</taxon>
        <taxon>Fungi</taxon>
        <taxon>Dikarya</taxon>
        <taxon>Ascomycota</taxon>
        <taxon>Pezizomycotina</taxon>
        <taxon>Dothideomycetes</taxon>
        <taxon>Pleosporomycetidae</taxon>
        <taxon>Pleosporales</taxon>
        <taxon>Lophiotremataceae</taxon>
        <taxon>Lophiotrema</taxon>
    </lineage>
</organism>
<sequence length="205" mass="22635">MSEMNGNEHQEEGSRRLGCSCRIRQARSAAAKAATGAQPSKLFNTTMRCDCTNEVGNRIKLIMTQVHEPALPAEGGLEARPPFRHKQRNNVGGLTERVNARSTTRTQANWGSLGFVAAGRNSTNMDLDVPEIHFPCLLGSGSYVYHRNPATSLGHINEFGKRNRCIKVAPIYSTYVPTDSLKARLQYLQCATFTMNRSKGAAYCR</sequence>
<gene>
    <name evidence="1" type="ORF">BDV96DRAFT_604359</name>
</gene>
<protein>
    <submittedName>
        <fullName evidence="1">Uncharacterized protein</fullName>
    </submittedName>
</protein>
<evidence type="ECO:0000313" key="1">
    <source>
        <dbReference type="EMBL" id="KAF2109870.1"/>
    </source>
</evidence>
<dbReference type="Proteomes" id="UP000799770">
    <property type="component" value="Unassembled WGS sequence"/>
</dbReference>
<evidence type="ECO:0000313" key="2">
    <source>
        <dbReference type="Proteomes" id="UP000799770"/>
    </source>
</evidence>
<dbReference type="AlphaFoldDB" id="A0A6A5YS95"/>